<evidence type="ECO:0000313" key="1">
    <source>
        <dbReference type="EMBL" id="KKN21729.1"/>
    </source>
</evidence>
<dbReference type="EMBL" id="LAZR01003125">
    <property type="protein sequence ID" value="KKN21729.1"/>
    <property type="molecule type" value="Genomic_DNA"/>
</dbReference>
<reference evidence="1" key="1">
    <citation type="journal article" date="2015" name="Nature">
        <title>Complex archaea that bridge the gap between prokaryotes and eukaryotes.</title>
        <authorList>
            <person name="Spang A."/>
            <person name="Saw J.H."/>
            <person name="Jorgensen S.L."/>
            <person name="Zaremba-Niedzwiedzka K."/>
            <person name="Martijn J."/>
            <person name="Lind A.E."/>
            <person name="van Eijk R."/>
            <person name="Schleper C."/>
            <person name="Guy L."/>
            <person name="Ettema T.J."/>
        </authorList>
    </citation>
    <scope>NUCLEOTIDE SEQUENCE</scope>
</reference>
<protein>
    <submittedName>
        <fullName evidence="1">Uncharacterized protein</fullName>
    </submittedName>
</protein>
<name>A0A0F9NV60_9ZZZZ</name>
<dbReference type="AlphaFoldDB" id="A0A0F9NV60"/>
<proteinExistence type="predicted"/>
<gene>
    <name evidence="1" type="ORF">LCGC14_0922690</name>
</gene>
<sequence length="74" mass="8300">MITDRLLSDKEIKGLGLVTYDAKGDIDDADISGIAKVQDARTLKAVGEWLERIDYMVFGKDIDQLKQGKMPEEE</sequence>
<organism evidence="1">
    <name type="scientific">marine sediment metagenome</name>
    <dbReference type="NCBI Taxonomy" id="412755"/>
    <lineage>
        <taxon>unclassified sequences</taxon>
        <taxon>metagenomes</taxon>
        <taxon>ecological metagenomes</taxon>
    </lineage>
</organism>
<accession>A0A0F9NV60</accession>
<comment type="caution">
    <text evidence="1">The sequence shown here is derived from an EMBL/GenBank/DDBJ whole genome shotgun (WGS) entry which is preliminary data.</text>
</comment>